<comment type="subcellular location">
    <subcellularLocation>
        <location evidence="1">Membrane</location>
        <topology evidence="1">Multi-pass membrane protein</topology>
    </subcellularLocation>
</comment>
<gene>
    <name evidence="9" type="ORF">BESB_055030</name>
</gene>
<feature type="transmembrane region" description="Helical" evidence="8">
    <location>
        <begin position="108"/>
        <end position="135"/>
    </location>
</feature>
<feature type="region of interest" description="Disordered" evidence="7">
    <location>
        <begin position="1"/>
        <end position="63"/>
    </location>
</feature>
<dbReference type="InterPro" id="IPR023271">
    <property type="entry name" value="Aquaporin-like"/>
</dbReference>
<sequence length="259" mass="27584">MPGSVASDRNGERVSVVPRDRALGSDDGAPPGPLPHATSRETQSSMDLLHSPPGLPGSGEGRRSVLGNNAFLGQVEDQVPIPRKGAHLNPATSLCVYLTNPLFSTSELLYYFVAQVSGCLCGSLLGLAVLGEMLLSEPPKPFKSYGAQVFREAVPTWWMIYTITVLSYGVSPEKVTDVIVGLCVAGCILSGSLLGATMNPSVSLGVFLSQVATADPNWEPAAVVIGVLAPLLGTCFAILTYYLTHAYHRPMQVRFIHFR</sequence>
<keyword evidence="4 8" id="KW-1133">Transmembrane helix</keyword>
<dbReference type="KEGG" id="bbes:BESB_055030"/>
<protein>
    <submittedName>
        <fullName evidence="9">Aquaporin 1</fullName>
    </submittedName>
</protein>
<dbReference type="PRINTS" id="PR00783">
    <property type="entry name" value="MINTRINSICP"/>
</dbReference>
<evidence type="ECO:0000256" key="6">
    <source>
        <dbReference type="RuleBase" id="RU000477"/>
    </source>
</evidence>
<feature type="transmembrane region" description="Helical" evidence="8">
    <location>
        <begin position="155"/>
        <end position="171"/>
    </location>
</feature>
<dbReference type="Proteomes" id="UP000224006">
    <property type="component" value="Chromosome IV"/>
</dbReference>
<dbReference type="VEuPathDB" id="ToxoDB:BESB_055030"/>
<evidence type="ECO:0000256" key="1">
    <source>
        <dbReference type="ARBA" id="ARBA00004141"/>
    </source>
</evidence>
<evidence type="ECO:0000256" key="5">
    <source>
        <dbReference type="ARBA" id="ARBA00023136"/>
    </source>
</evidence>
<dbReference type="AlphaFoldDB" id="A0A2A9MKB4"/>
<evidence type="ECO:0000256" key="4">
    <source>
        <dbReference type="ARBA" id="ARBA00022989"/>
    </source>
</evidence>
<dbReference type="RefSeq" id="XP_029219861.1">
    <property type="nucleotide sequence ID" value="XM_029363938.1"/>
</dbReference>
<dbReference type="STRING" id="94643.A0A2A9MKB4"/>
<evidence type="ECO:0000313" key="9">
    <source>
        <dbReference type="EMBL" id="PFH35852.1"/>
    </source>
</evidence>
<comment type="caution">
    <text evidence="9">The sequence shown here is derived from an EMBL/GenBank/DDBJ whole genome shotgun (WGS) entry which is preliminary data.</text>
</comment>
<dbReference type="PANTHER" id="PTHR45724:SF13">
    <property type="entry name" value="AQUAPORIN NIP1-1-RELATED"/>
    <property type="match status" value="1"/>
</dbReference>
<reference evidence="9 10" key="1">
    <citation type="submission" date="2017-09" db="EMBL/GenBank/DDBJ databases">
        <title>Genome sequencing of Besnoitia besnoiti strain Bb-Ger1.</title>
        <authorList>
            <person name="Schares G."/>
            <person name="Venepally P."/>
            <person name="Lorenzi H.A."/>
        </authorList>
    </citation>
    <scope>NUCLEOTIDE SEQUENCE [LARGE SCALE GENOMIC DNA]</scope>
    <source>
        <strain evidence="9 10">Bb-Ger1</strain>
    </source>
</reference>
<evidence type="ECO:0000256" key="8">
    <source>
        <dbReference type="SAM" id="Phobius"/>
    </source>
</evidence>
<keyword evidence="2 6" id="KW-0813">Transport</keyword>
<dbReference type="GO" id="GO:0016020">
    <property type="term" value="C:membrane"/>
    <property type="evidence" value="ECO:0007669"/>
    <property type="project" value="UniProtKB-SubCell"/>
</dbReference>
<dbReference type="GO" id="GO:0015267">
    <property type="term" value="F:channel activity"/>
    <property type="evidence" value="ECO:0007669"/>
    <property type="project" value="InterPro"/>
</dbReference>
<evidence type="ECO:0000256" key="7">
    <source>
        <dbReference type="SAM" id="MobiDB-lite"/>
    </source>
</evidence>
<dbReference type="SUPFAM" id="SSF81338">
    <property type="entry name" value="Aquaporin-like"/>
    <property type="match status" value="1"/>
</dbReference>
<evidence type="ECO:0000313" key="10">
    <source>
        <dbReference type="Proteomes" id="UP000224006"/>
    </source>
</evidence>
<dbReference type="GeneID" id="40310432"/>
<organism evidence="9 10">
    <name type="scientific">Besnoitia besnoiti</name>
    <name type="common">Apicomplexan protozoan</name>
    <dbReference type="NCBI Taxonomy" id="94643"/>
    <lineage>
        <taxon>Eukaryota</taxon>
        <taxon>Sar</taxon>
        <taxon>Alveolata</taxon>
        <taxon>Apicomplexa</taxon>
        <taxon>Conoidasida</taxon>
        <taxon>Coccidia</taxon>
        <taxon>Eucoccidiorida</taxon>
        <taxon>Eimeriorina</taxon>
        <taxon>Sarcocystidae</taxon>
        <taxon>Besnoitia</taxon>
    </lineage>
</organism>
<dbReference type="InterPro" id="IPR034294">
    <property type="entry name" value="Aquaporin_transptr"/>
</dbReference>
<keyword evidence="3 6" id="KW-0812">Transmembrane</keyword>
<evidence type="ECO:0000256" key="2">
    <source>
        <dbReference type="ARBA" id="ARBA00022448"/>
    </source>
</evidence>
<accession>A0A2A9MKB4</accession>
<dbReference type="Gene3D" id="1.20.1080.10">
    <property type="entry name" value="Glycerol uptake facilitator protein"/>
    <property type="match status" value="1"/>
</dbReference>
<dbReference type="EMBL" id="NWUJ01000004">
    <property type="protein sequence ID" value="PFH35852.1"/>
    <property type="molecule type" value="Genomic_DNA"/>
</dbReference>
<evidence type="ECO:0000256" key="3">
    <source>
        <dbReference type="ARBA" id="ARBA00022692"/>
    </source>
</evidence>
<dbReference type="Pfam" id="PF00230">
    <property type="entry name" value="MIP"/>
    <property type="match status" value="1"/>
</dbReference>
<dbReference type="InterPro" id="IPR000425">
    <property type="entry name" value="MIP"/>
</dbReference>
<dbReference type="OrthoDB" id="3222at2759"/>
<name>A0A2A9MKB4_BESBE</name>
<comment type="similarity">
    <text evidence="6">Belongs to the MIP/aquaporin (TC 1.A.8) family.</text>
</comment>
<dbReference type="PANTHER" id="PTHR45724">
    <property type="entry name" value="AQUAPORIN NIP2-1"/>
    <property type="match status" value="1"/>
</dbReference>
<feature type="transmembrane region" description="Helical" evidence="8">
    <location>
        <begin position="218"/>
        <end position="244"/>
    </location>
</feature>
<keyword evidence="5 8" id="KW-0472">Membrane</keyword>
<feature type="transmembrane region" description="Helical" evidence="8">
    <location>
        <begin position="178"/>
        <end position="198"/>
    </location>
</feature>
<keyword evidence="10" id="KW-1185">Reference proteome</keyword>
<proteinExistence type="inferred from homology"/>